<evidence type="ECO:0000313" key="1">
    <source>
        <dbReference type="EMBL" id="EDN79063.1"/>
    </source>
</evidence>
<name>A7AZ58_MEDG7</name>
<evidence type="ECO:0000313" key="2">
    <source>
        <dbReference type="Proteomes" id="UP000004410"/>
    </source>
</evidence>
<dbReference type="AlphaFoldDB" id="A7AZ58"/>
<reference evidence="1 2" key="2">
    <citation type="submission" date="2007-06" db="EMBL/GenBank/DDBJ databases">
        <title>Draft genome sequence of Ruminococcus gnavus (ATCC 29149).</title>
        <authorList>
            <person name="Sudarsanam P."/>
            <person name="Ley R."/>
            <person name="Guruge J."/>
            <person name="Turnbaugh P.J."/>
            <person name="Mahowald M."/>
            <person name="Liep D."/>
            <person name="Gordon J."/>
        </authorList>
    </citation>
    <scope>NUCLEOTIDE SEQUENCE [LARGE SCALE GENOMIC DNA]</scope>
    <source>
        <strain evidence="1 2">ATCC 29149</strain>
    </source>
</reference>
<gene>
    <name evidence="1" type="ORF">RUMGNA_00574</name>
</gene>
<proteinExistence type="predicted"/>
<comment type="caution">
    <text evidence="1">The sequence shown here is derived from an EMBL/GenBank/DDBJ whole genome shotgun (WGS) entry which is preliminary data.</text>
</comment>
<organism evidence="1 2">
    <name type="scientific">Mediterraneibacter gnavus (strain ATCC 29149 / DSM 114966 / JCM 6515 / VPI C7-9)</name>
    <name type="common">Ruminococcus gnavus</name>
    <dbReference type="NCBI Taxonomy" id="411470"/>
    <lineage>
        <taxon>Bacteria</taxon>
        <taxon>Bacillati</taxon>
        <taxon>Bacillota</taxon>
        <taxon>Clostridia</taxon>
        <taxon>Lachnospirales</taxon>
        <taxon>Lachnospiraceae</taxon>
        <taxon>Mediterraneibacter</taxon>
    </lineage>
</organism>
<protein>
    <submittedName>
        <fullName evidence="1">Uncharacterized protein</fullName>
    </submittedName>
</protein>
<reference evidence="1 2" key="1">
    <citation type="submission" date="2007-04" db="EMBL/GenBank/DDBJ databases">
        <authorList>
            <person name="Fulton L."/>
            <person name="Clifton S."/>
            <person name="Fulton B."/>
            <person name="Xu J."/>
            <person name="Minx P."/>
            <person name="Pepin K.H."/>
            <person name="Johnson M."/>
            <person name="Thiruvilangam P."/>
            <person name="Bhonagiri V."/>
            <person name="Nash W.E."/>
            <person name="Mardis E.R."/>
            <person name="Wilson R.K."/>
        </authorList>
    </citation>
    <scope>NUCLEOTIDE SEQUENCE [LARGE SCALE GENOMIC DNA]</scope>
    <source>
        <strain evidence="1 2">ATCC 29149</strain>
    </source>
</reference>
<dbReference type="EMBL" id="AAYG02000005">
    <property type="protein sequence ID" value="EDN79063.1"/>
    <property type="molecule type" value="Genomic_DNA"/>
</dbReference>
<dbReference type="Proteomes" id="UP000004410">
    <property type="component" value="Unassembled WGS sequence"/>
</dbReference>
<sequence>MVSEVVYQWFGGITMVKERRSAKRIKYDMVRVYSKMETHVDGKAKSVFKRKPYALAK</sequence>
<dbReference type="PaxDb" id="411470-RUMGNA_00574"/>
<accession>A7AZ58</accession>